<keyword evidence="4" id="KW-1185">Reference proteome</keyword>
<reference evidence="3 4" key="1">
    <citation type="submission" date="2020-01" db="EMBL/GenBank/DDBJ databases">
        <title>Kibdelosporangium persica a novel Actinomycetes from a hot desert in Iran.</title>
        <authorList>
            <person name="Safaei N."/>
            <person name="Zaburannyi N."/>
            <person name="Mueller R."/>
            <person name="Wink J."/>
        </authorList>
    </citation>
    <scope>NUCLEOTIDE SEQUENCE [LARGE SCALE GENOMIC DNA]</scope>
    <source>
        <strain evidence="3 4">4NS15</strain>
    </source>
</reference>
<keyword evidence="2" id="KW-0472">Membrane</keyword>
<feature type="compositionally biased region" description="Pro residues" evidence="1">
    <location>
        <begin position="240"/>
        <end position="249"/>
    </location>
</feature>
<evidence type="ECO:0000313" key="3">
    <source>
        <dbReference type="EMBL" id="NRN70750.1"/>
    </source>
</evidence>
<accession>A0ABX2FH89</accession>
<feature type="region of interest" description="Disordered" evidence="1">
    <location>
        <begin position="204"/>
        <end position="266"/>
    </location>
</feature>
<organism evidence="3 4">
    <name type="scientific">Kibdelosporangium persicum</name>
    <dbReference type="NCBI Taxonomy" id="2698649"/>
    <lineage>
        <taxon>Bacteria</taxon>
        <taxon>Bacillati</taxon>
        <taxon>Actinomycetota</taxon>
        <taxon>Actinomycetes</taxon>
        <taxon>Pseudonocardiales</taxon>
        <taxon>Pseudonocardiaceae</taxon>
        <taxon>Kibdelosporangium</taxon>
    </lineage>
</organism>
<protein>
    <submittedName>
        <fullName evidence="3">Transmembrane protein</fullName>
    </submittedName>
</protein>
<dbReference type="EMBL" id="JAAATY010000043">
    <property type="protein sequence ID" value="NRN70750.1"/>
    <property type="molecule type" value="Genomic_DNA"/>
</dbReference>
<sequence length="286" mass="32052">MPSSLIVVALVLAWLVVLVPMIVRKRQEIARTADSALAARVVRKGGAEEADMRDAEIEDSHRAHDVDDDRDDYGDDYADDMDSATEHPKSLDMADEADDRDHVATDSAASRAEPAPPRPYRPGRGGFDPEAAALTARAKYAFRQRVVVAMLLLAVGSAVVAAVMYPQVWWGHGAVDLTLVGYLTYLRRQVRIEEEIRQRRMARIAQARRARPAEQAGYRDEYRDDYRQDHQDEPVERPEPAPVAAPTQPPRITHPNAVVVDVDDEDPAFDELDDLDSFRYRRAVGE</sequence>
<evidence type="ECO:0000256" key="1">
    <source>
        <dbReference type="SAM" id="MobiDB-lite"/>
    </source>
</evidence>
<keyword evidence="2 3" id="KW-0812">Transmembrane</keyword>
<feature type="transmembrane region" description="Helical" evidence="2">
    <location>
        <begin position="6"/>
        <end position="23"/>
    </location>
</feature>
<dbReference type="RefSeq" id="WP_173141882.1">
    <property type="nucleotide sequence ID" value="NZ_CBCSGW010000112.1"/>
</dbReference>
<dbReference type="InterPro" id="IPR053779">
    <property type="entry name" value="GlpR"/>
</dbReference>
<feature type="transmembrane region" description="Helical" evidence="2">
    <location>
        <begin position="146"/>
        <end position="163"/>
    </location>
</feature>
<dbReference type="Proteomes" id="UP000763557">
    <property type="component" value="Unassembled WGS sequence"/>
</dbReference>
<proteinExistence type="predicted"/>
<feature type="transmembrane region" description="Helical" evidence="2">
    <location>
        <begin position="169"/>
        <end position="186"/>
    </location>
</feature>
<evidence type="ECO:0000313" key="4">
    <source>
        <dbReference type="Proteomes" id="UP000763557"/>
    </source>
</evidence>
<feature type="compositionally biased region" description="Basic and acidic residues" evidence="1">
    <location>
        <begin position="217"/>
        <end position="239"/>
    </location>
</feature>
<name>A0ABX2FH89_9PSEU</name>
<comment type="caution">
    <text evidence="3">The sequence shown here is derived from an EMBL/GenBank/DDBJ whole genome shotgun (WGS) entry which is preliminary data.</text>
</comment>
<keyword evidence="2" id="KW-1133">Transmembrane helix</keyword>
<feature type="compositionally biased region" description="Acidic residues" evidence="1">
    <location>
        <begin position="68"/>
        <end position="83"/>
    </location>
</feature>
<evidence type="ECO:0000256" key="2">
    <source>
        <dbReference type="SAM" id="Phobius"/>
    </source>
</evidence>
<feature type="compositionally biased region" description="Basic and acidic residues" evidence="1">
    <location>
        <begin position="48"/>
        <end position="67"/>
    </location>
</feature>
<gene>
    <name evidence="3" type="ORF">GC106_80220</name>
</gene>
<feature type="region of interest" description="Disordered" evidence="1">
    <location>
        <begin position="48"/>
        <end position="127"/>
    </location>
</feature>
<dbReference type="NCBIfam" id="NF045516">
    <property type="entry name" value="GlpR"/>
    <property type="match status" value="1"/>
</dbReference>